<comment type="caution">
    <text evidence="1">The sequence shown here is derived from an EMBL/GenBank/DDBJ whole genome shotgun (WGS) entry which is preliminary data.</text>
</comment>
<evidence type="ECO:0008006" key="3">
    <source>
        <dbReference type="Google" id="ProtNLM"/>
    </source>
</evidence>
<dbReference type="InterPro" id="IPR029063">
    <property type="entry name" value="SAM-dependent_MTases_sf"/>
</dbReference>
<dbReference type="AlphaFoldDB" id="A0A2A5CCX8"/>
<sequence>MNLLGVAEGMTVLDIGSQTGWWTLVFDASVGSTGTIIAQGADGGVRGGPPPAFMVTMDNLEIVNALEDITNDSVDVAVTALNTHHGDGSRFIPYFEQIKNTLKPGGLVAVIDHIGDASIDNSRLHRVPPADVREWIEAAGLEVVQDSNLMRNNADDHTLSANMGDRDAILGRNTDRFLFVARKPAM</sequence>
<accession>A0A2A5CCX8</accession>
<dbReference type="Proteomes" id="UP000228987">
    <property type="component" value="Unassembled WGS sequence"/>
</dbReference>
<dbReference type="EMBL" id="NVWI01000006">
    <property type="protein sequence ID" value="PCJ41226.1"/>
    <property type="molecule type" value="Genomic_DNA"/>
</dbReference>
<gene>
    <name evidence="1" type="ORF">COA71_09320</name>
</gene>
<organism evidence="1 2">
    <name type="scientific">SAR86 cluster bacterium</name>
    <dbReference type="NCBI Taxonomy" id="2030880"/>
    <lineage>
        <taxon>Bacteria</taxon>
        <taxon>Pseudomonadati</taxon>
        <taxon>Pseudomonadota</taxon>
        <taxon>Gammaproteobacteria</taxon>
        <taxon>SAR86 cluster</taxon>
    </lineage>
</organism>
<dbReference type="Gene3D" id="3.40.50.150">
    <property type="entry name" value="Vaccinia Virus protein VP39"/>
    <property type="match status" value="2"/>
</dbReference>
<proteinExistence type="predicted"/>
<evidence type="ECO:0000313" key="2">
    <source>
        <dbReference type="Proteomes" id="UP000228987"/>
    </source>
</evidence>
<reference evidence="2" key="1">
    <citation type="submission" date="2017-08" db="EMBL/GenBank/DDBJ databases">
        <title>A dynamic microbial community with high functional redundancy inhabits the cold, oxic subseafloor aquifer.</title>
        <authorList>
            <person name="Tully B.J."/>
            <person name="Wheat C.G."/>
            <person name="Glazer B.T."/>
            <person name="Huber J.A."/>
        </authorList>
    </citation>
    <scope>NUCLEOTIDE SEQUENCE [LARGE SCALE GENOMIC DNA]</scope>
</reference>
<dbReference type="CDD" id="cd02440">
    <property type="entry name" value="AdoMet_MTases"/>
    <property type="match status" value="1"/>
</dbReference>
<evidence type="ECO:0000313" key="1">
    <source>
        <dbReference type="EMBL" id="PCJ41226.1"/>
    </source>
</evidence>
<dbReference type="SUPFAM" id="SSF53335">
    <property type="entry name" value="S-adenosyl-L-methionine-dependent methyltransferases"/>
    <property type="match status" value="1"/>
</dbReference>
<name>A0A2A5CCX8_9GAMM</name>
<protein>
    <recommendedName>
        <fullName evidence="3">Methyltransferase</fullName>
    </recommendedName>
</protein>